<keyword evidence="2" id="KW-0560">Oxidoreductase</keyword>
<organism evidence="3 4">
    <name type="scientific">Apiospora marii</name>
    <dbReference type="NCBI Taxonomy" id="335849"/>
    <lineage>
        <taxon>Eukaryota</taxon>
        <taxon>Fungi</taxon>
        <taxon>Dikarya</taxon>
        <taxon>Ascomycota</taxon>
        <taxon>Pezizomycotina</taxon>
        <taxon>Sordariomycetes</taxon>
        <taxon>Xylariomycetidae</taxon>
        <taxon>Amphisphaeriales</taxon>
        <taxon>Apiosporaceae</taxon>
        <taxon>Apiospora</taxon>
    </lineage>
</organism>
<evidence type="ECO:0000256" key="2">
    <source>
        <dbReference type="ARBA" id="ARBA00023002"/>
    </source>
</evidence>
<dbReference type="PRINTS" id="PR00081">
    <property type="entry name" value="GDHRDH"/>
</dbReference>
<protein>
    <submittedName>
        <fullName evidence="3">Alcohol dehydrogenase</fullName>
    </submittedName>
</protein>
<evidence type="ECO:0000313" key="4">
    <source>
        <dbReference type="Proteomes" id="UP001396898"/>
    </source>
</evidence>
<dbReference type="Gene3D" id="3.40.50.720">
    <property type="entry name" value="NAD(P)-binding Rossmann-like Domain"/>
    <property type="match status" value="1"/>
</dbReference>
<dbReference type="InterPro" id="IPR036291">
    <property type="entry name" value="NAD(P)-bd_dom_sf"/>
</dbReference>
<name>A0ABR1SBY1_9PEZI</name>
<evidence type="ECO:0000256" key="1">
    <source>
        <dbReference type="ARBA" id="ARBA00006484"/>
    </source>
</evidence>
<keyword evidence="4" id="KW-1185">Reference proteome</keyword>
<dbReference type="EMBL" id="JAQQWI010000007">
    <property type="protein sequence ID" value="KAK8029381.1"/>
    <property type="molecule type" value="Genomic_DNA"/>
</dbReference>
<dbReference type="InterPro" id="IPR002347">
    <property type="entry name" value="SDR_fam"/>
</dbReference>
<dbReference type="PANTHER" id="PTHR24320">
    <property type="entry name" value="RETINOL DEHYDROGENASE"/>
    <property type="match status" value="1"/>
</dbReference>
<dbReference type="Pfam" id="PF00106">
    <property type="entry name" value="adh_short"/>
    <property type="match status" value="1"/>
</dbReference>
<dbReference type="PANTHER" id="PTHR24320:SF33">
    <property type="entry name" value="OXIDOREDUCTASE BLI-4, MITOCHONDRIAL-RELATED"/>
    <property type="match status" value="1"/>
</dbReference>
<comment type="similarity">
    <text evidence="1">Belongs to the short-chain dehydrogenases/reductases (SDR) family.</text>
</comment>
<proteinExistence type="inferred from homology"/>
<gene>
    <name evidence="3" type="ORF">PG991_006437</name>
</gene>
<accession>A0ABR1SBY1</accession>
<comment type="caution">
    <text evidence="3">The sequence shown here is derived from an EMBL/GenBank/DDBJ whole genome shotgun (WGS) entry which is preliminary data.</text>
</comment>
<reference evidence="3 4" key="1">
    <citation type="submission" date="2023-01" db="EMBL/GenBank/DDBJ databases">
        <title>Analysis of 21 Apiospora genomes using comparative genomics revels a genus with tremendous synthesis potential of carbohydrate active enzymes and secondary metabolites.</title>
        <authorList>
            <person name="Sorensen T."/>
        </authorList>
    </citation>
    <scope>NUCLEOTIDE SEQUENCE [LARGE SCALE GENOMIC DNA]</scope>
    <source>
        <strain evidence="3 4">CBS 20057</strain>
    </source>
</reference>
<dbReference type="Proteomes" id="UP001396898">
    <property type="component" value="Unassembled WGS sequence"/>
</dbReference>
<evidence type="ECO:0000313" key="3">
    <source>
        <dbReference type="EMBL" id="KAK8029381.1"/>
    </source>
</evidence>
<sequence length="341" mass="37130">MDAIKNTIGENFGGPAQKLSTHQFKLSDVPDLAGKVAVVTGGSEGIGYGSIHTLLDHNISKVYILSISQDVVQGAKGAIAKDLGEDAVSKTKWFQCDLADWKRVKEMAEEITKDTDRIDILINNAGRGIMTYELTDYGVDRHMAVNHFGHAVLTSHLLPLLKSTAEKTGETVRIVNLASNAHQGAPSDTQFASLEELNRDLGPNPQYGRSKLAGILYARHFTRRVTEAGHPRVLMNAVHPGFVSTRQSKQHIHEPFPILGYGVSTVMEPFKKSQFEGCVSSMFAATQTEKGGQYICPPAVPEPGNAMAQDDALADRLMELTRKVVMEKTGDSIDHGIDVSH</sequence>
<dbReference type="SUPFAM" id="SSF51735">
    <property type="entry name" value="NAD(P)-binding Rossmann-fold domains"/>
    <property type="match status" value="1"/>
</dbReference>